<keyword evidence="2" id="KW-1185">Reference proteome</keyword>
<evidence type="ECO:0000313" key="2">
    <source>
        <dbReference type="Proteomes" id="UP000603453"/>
    </source>
</evidence>
<reference evidence="1" key="1">
    <citation type="submission" date="2020-12" db="EMBL/GenBank/DDBJ databases">
        <title>Metabolic potential, ecology and presence of endohyphal bacteria is reflected in genomic diversity of Mucoromycotina.</title>
        <authorList>
            <person name="Muszewska A."/>
            <person name="Okrasinska A."/>
            <person name="Steczkiewicz K."/>
            <person name="Drgas O."/>
            <person name="Orlowska M."/>
            <person name="Perlinska-Lenart U."/>
            <person name="Aleksandrzak-Piekarczyk T."/>
            <person name="Szatraj K."/>
            <person name="Zielenkiewicz U."/>
            <person name="Pilsyk S."/>
            <person name="Malc E."/>
            <person name="Mieczkowski P."/>
            <person name="Kruszewska J.S."/>
            <person name="Biernat P."/>
            <person name="Pawlowska J."/>
        </authorList>
    </citation>
    <scope>NUCLEOTIDE SEQUENCE</scope>
    <source>
        <strain evidence="1">WA0000017839</strain>
    </source>
</reference>
<evidence type="ECO:0000313" key="1">
    <source>
        <dbReference type="EMBL" id="KAG2202668.1"/>
    </source>
</evidence>
<dbReference type="AlphaFoldDB" id="A0A8H7R1S5"/>
<accession>A0A8H7R1S5</accession>
<proteinExistence type="predicted"/>
<protein>
    <submittedName>
        <fullName evidence="1">Uncharacterized protein</fullName>
    </submittedName>
</protein>
<dbReference type="Proteomes" id="UP000603453">
    <property type="component" value="Unassembled WGS sequence"/>
</dbReference>
<dbReference type="OrthoDB" id="10619800at2759"/>
<gene>
    <name evidence="1" type="ORF">INT47_002100</name>
</gene>
<organism evidence="1 2">
    <name type="scientific">Mucor saturninus</name>
    <dbReference type="NCBI Taxonomy" id="64648"/>
    <lineage>
        <taxon>Eukaryota</taxon>
        <taxon>Fungi</taxon>
        <taxon>Fungi incertae sedis</taxon>
        <taxon>Mucoromycota</taxon>
        <taxon>Mucoromycotina</taxon>
        <taxon>Mucoromycetes</taxon>
        <taxon>Mucorales</taxon>
        <taxon>Mucorineae</taxon>
        <taxon>Mucoraceae</taxon>
        <taxon>Mucor</taxon>
    </lineage>
</organism>
<comment type="caution">
    <text evidence="1">The sequence shown here is derived from an EMBL/GenBank/DDBJ whole genome shotgun (WGS) entry which is preliminary data.</text>
</comment>
<name>A0A8H7R1S5_9FUNG</name>
<dbReference type="EMBL" id="JAEPRD010000058">
    <property type="protein sequence ID" value="KAG2202668.1"/>
    <property type="molecule type" value="Genomic_DNA"/>
</dbReference>
<sequence length="172" mass="19523">MEMTSKKRLFDEVEDGVDCLKAINPVDFKEIGDLEEDSTCLLNEQYEQSLFDSEDPFNPNPSVSKSQYSFVRNGKRFDFQEDHGCLSDLFDIRLSTDTITNCHPKTQETYDVYRNEQYGDTYLKSHEGAVAFLNSALNSKSSLTSDVPNCLYIVLEVFADVSLSSMKAETYG</sequence>